<dbReference type="Proteomes" id="UP000232722">
    <property type="component" value="Unassembled WGS sequence"/>
</dbReference>
<evidence type="ECO:0000313" key="1">
    <source>
        <dbReference type="EMBL" id="PKB98554.1"/>
    </source>
</evidence>
<dbReference type="EMBL" id="LLXJ01002576">
    <property type="protein sequence ID" value="PKB98554.1"/>
    <property type="molecule type" value="Genomic_DNA"/>
</dbReference>
<accession>A0A2N0NVE7</accession>
<dbReference type="VEuPathDB" id="FungiDB:RhiirFUN_022536"/>
<dbReference type="AlphaFoldDB" id="A0A2N0NVE7"/>
<protein>
    <recommendedName>
        <fullName evidence="3">Serine-threonine/tyrosine-protein kinase catalytic domain-containing protein</fullName>
    </recommendedName>
</protein>
<dbReference type="VEuPathDB" id="FungiDB:FUN_025471"/>
<proteinExistence type="predicted"/>
<evidence type="ECO:0008006" key="3">
    <source>
        <dbReference type="Google" id="ProtNLM"/>
    </source>
</evidence>
<dbReference type="Gene3D" id="1.10.510.10">
    <property type="entry name" value="Transferase(Phosphotransferase) domain 1"/>
    <property type="match status" value="1"/>
</dbReference>
<dbReference type="VEuPathDB" id="FungiDB:RhiirFUN_024875"/>
<sequence>MHLFDPTLESRDFAINSANNKALSYGNCPDCKSQRTSAAWCKICDIANLKGKFNSWTSGNSMIDEFIQYTQLNANDSTDYLEWIEFDQFDLVENTNKRGAFSSIYSAIWMEGPTWNLDEEAEVWTRNGPIKVILKRLDNSHNINQDFVNQICSGTRPSIVSGTPPVFARLMLQCLDADPFNRPTASQLYERLGNWVTAICDDPDPSDLSNQFDIAEKIKFSNLEQLHFSILPCHERAIYYSRPLNFSEPFLYEKI</sequence>
<name>A0A2N0NVE7_9GLOM</name>
<evidence type="ECO:0000313" key="2">
    <source>
        <dbReference type="Proteomes" id="UP000232722"/>
    </source>
</evidence>
<reference evidence="1 2" key="2">
    <citation type="submission" date="2017-09" db="EMBL/GenBank/DDBJ databases">
        <title>Extensive intraspecific genome diversity in a model arbuscular mycorrhizal fungus.</title>
        <authorList>
            <person name="Chen E.C."/>
            <person name="Morin E."/>
            <person name="Beaudet D."/>
            <person name="Noel J."/>
            <person name="Ndikumana S."/>
            <person name="Charron P."/>
            <person name="St-Onge C."/>
            <person name="Giorgi J."/>
            <person name="Grigoriev I.V."/>
            <person name="Roux C."/>
            <person name="Martin F.M."/>
            <person name="Corradi N."/>
        </authorList>
    </citation>
    <scope>NUCLEOTIDE SEQUENCE [LARGE SCALE GENOMIC DNA]</scope>
    <source>
        <strain evidence="1 2">A5</strain>
    </source>
</reference>
<dbReference type="InterPro" id="IPR011009">
    <property type="entry name" value="Kinase-like_dom_sf"/>
</dbReference>
<reference evidence="1 2" key="1">
    <citation type="submission" date="2016-04" db="EMBL/GenBank/DDBJ databases">
        <title>Genome analyses suggest a sexual origin of heterokaryosis in a supposedly ancient asexual fungus.</title>
        <authorList>
            <person name="Ropars J."/>
            <person name="Sedzielewska K."/>
            <person name="Noel J."/>
            <person name="Charron P."/>
            <person name="Farinelli L."/>
            <person name="Marton T."/>
            <person name="Kruger M."/>
            <person name="Pelin A."/>
            <person name="Brachmann A."/>
            <person name="Corradi N."/>
        </authorList>
    </citation>
    <scope>NUCLEOTIDE SEQUENCE [LARGE SCALE GENOMIC DNA]</scope>
    <source>
        <strain evidence="1 2">A5</strain>
    </source>
</reference>
<organism evidence="1 2">
    <name type="scientific">Rhizophagus irregularis</name>
    <dbReference type="NCBI Taxonomy" id="588596"/>
    <lineage>
        <taxon>Eukaryota</taxon>
        <taxon>Fungi</taxon>
        <taxon>Fungi incertae sedis</taxon>
        <taxon>Mucoromycota</taxon>
        <taxon>Glomeromycotina</taxon>
        <taxon>Glomeromycetes</taxon>
        <taxon>Glomerales</taxon>
        <taxon>Glomeraceae</taxon>
        <taxon>Rhizophagus</taxon>
    </lineage>
</organism>
<dbReference type="VEuPathDB" id="FungiDB:RhiirA1_445300"/>
<dbReference type="VEuPathDB" id="FungiDB:FUN_017194"/>
<dbReference type="VEuPathDB" id="FungiDB:RhiirA1_540065"/>
<dbReference type="SUPFAM" id="SSF56112">
    <property type="entry name" value="Protein kinase-like (PK-like)"/>
    <property type="match status" value="1"/>
</dbReference>
<comment type="caution">
    <text evidence="1">The sequence shown here is derived from an EMBL/GenBank/DDBJ whole genome shotgun (WGS) entry which is preliminary data.</text>
</comment>
<gene>
    <name evidence="1" type="ORF">RhiirA5_464269</name>
</gene>